<dbReference type="OrthoDB" id="9806585at2"/>
<proteinExistence type="predicted"/>
<dbReference type="PANTHER" id="PTHR48229">
    <property type="entry name" value="CAIB/BAIF FAMILY ENZYME (AFU_ORTHOLOGUE AFUA_1G05360)-RELATED"/>
    <property type="match status" value="1"/>
</dbReference>
<gene>
    <name evidence="2" type="ORF">C4N9_16340</name>
</gene>
<dbReference type="RefSeq" id="WP_109534416.1">
    <property type="nucleotide sequence ID" value="NZ_QEYD01000010.1"/>
</dbReference>
<dbReference type="SUPFAM" id="SSF89796">
    <property type="entry name" value="CoA-transferase family III (CaiB/BaiF)"/>
    <property type="match status" value="2"/>
</dbReference>
<dbReference type="EMBL" id="QEYD01000010">
    <property type="protein sequence ID" value="PWE27605.1"/>
    <property type="molecule type" value="Genomic_DNA"/>
</dbReference>
<dbReference type="InterPro" id="IPR052985">
    <property type="entry name" value="CoA-trans_III_biosynth/detox"/>
</dbReference>
<dbReference type="PANTHER" id="PTHR48229:SF1">
    <property type="entry name" value="ALPHA METHYLACYL-COA RACEMASE-RELATED"/>
    <property type="match status" value="1"/>
</dbReference>
<feature type="region of interest" description="Disordered" evidence="1">
    <location>
        <begin position="408"/>
        <end position="429"/>
    </location>
</feature>
<name>A0A2U2C6S5_9RHOB</name>
<dbReference type="Gene3D" id="3.40.50.10540">
    <property type="entry name" value="Crotonobetainyl-coa:carnitine coa-transferase, domain 1"/>
    <property type="match status" value="2"/>
</dbReference>
<sequence length="476" mass="50410">MTLSPPERAALADVLDPLGLPLADLRTRAAHHGDEPPLDTDLALGLAARTAVLAQAVAAAELGALRGGPVQSVSLDRNVAIYALCCGLFQSCYGQDMTMASGAAAPLSDFYQAKDGRWFHPMGTYPGLRDGALALLDCANNPEAIARAVGTRDALDWEEAFAAANLAGAMVRSRAEWEAHPQGKALAAAPLVTVEKIAEGTPQPLSKGARPLSDLRVLDFTHVIAGPILTRTLAEQGVDCLRISAPAHADPQAFLLETGWGKRAAYLDFHRKGDLQRMRDLALKGDVFVQSWRPGAMAEFGLGAEDLAAALPEGHPGLIHVSVDSWGRTGPWAGRKGFEQLAQSVTGVALDEGQGGKPRYVPTGLLADYLAAYLGAAGTIAALIRRAREGGSYRVHVSLARVTMWSQTLDGPGRQPGAPFPTEQGLPPSVERDSPFGLLRHLAPFAQFSATPGDWALPPCPPGRHDARWLDRGGRV</sequence>
<reference evidence="2 3" key="1">
    <citation type="submission" date="2018-05" db="EMBL/GenBank/DDBJ databases">
        <title>Pararhodobacter marina sp. nov., isolated from deep-sea water of the Indian Ocean.</title>
        <authorList>
            <person name="Lai Q.Sr."/>
            <person name="Liu X."/>
            <person name="Shao Z."/>
        </authorList>
    </citation>
    <scope>NUCLEOTIDE SEQUENCE [LARGE SCALE GENOMIC DNA]</scope>
    <source>
        <strain evidence="2 3">CIC4N-9</strain>
    </source>
</reference>
<dbReference type="GO" id="GO:0003824">
    <property type="term" value="F:catalytic activity"/>
    <property type="evidence" value="ECO:0007669"/>
    <property type="project" value="InterPro"/>
</dbReference>
<comment type="caution">
    <text evidence="2">The sequence shown here is derived from an EMBL/GenBank/DDBJ whole genome shotgun (WGS) entry which is preliminary data.</text>
</comment>
<dbReference type="InterPro" id="IPR023606">
    <property type="entry name" value="CoA-Trfase_III_dom_1_sf"/>
</dbReference>
<dbReference type="GeneID" id="94366467"/>
<evidence type="ECO:0000256" key="1">
    <source>
        <dbReference type="SAM" id="MobiDB-lite"/>
    </source>
</evidence>
<protein>
    <submittedName>
        <fullName evidence="2">Acyl-CoA hydratase</fullName>
    </submittedName>
</protein>
<dbReference type="InterPro" id="IPR044855">
    <property type="entry name" value="CoA-Trfase_III_dom3_sf"/>
</dbReference>
<keyword evidence="3" id="KW-1185">Reference proteome</keyword>
<accession>A0A2U2C6S5</accession>
<dbReference type="Proteomes" id="UP000244940">
    <property type="component" value="Unassembled WGS sequence"/>
</dbReference>
<evidence type="ECO:0000313" key="2">
    <source>
        <dbReference type="EMBL" id="PWE27605.1"/>
    </source>
</evidence>
<dbReference type="AlphaFoldDB" id="A0A2U2C6S5"/>
<dbReference type="InterPro" id="IPR003673">
    <property type="entry name" value="CoA-Trfase_fam_III"/>
</dbReference>
<organism evidence="2 3">
    <name type="scientific">Pararhodobacter marinus</name>
    <dbReference type="NCBI Taxonomy" id="2184063"/>
    <lineage>
        <taxon>Bacteria</taxon>
        <taxon>Pseudomonadati</taxon>
        <taxon>Pseudomonadota</taxon>
        <taxon>Alphaproteobacteria</taxon>
        <taxon>Rhodobacterales</taxon>
        <taxon>Paracoccaceae</taxon>
        <taxon>Pararhodobacter</taxon>
    </lineage>
</organism>
<dbReference type="Gene3D" id="3.30.1540.10">
    <property type="entry name" value="formyl-coa transferase, domain 3"/>
    <property type="match status" value="1"/>
</dbReference>
<evidence type="ECO:0000313" key="3">
    <source>
        <dbReference type="Proteomes" id="UP000244940"/>
    </source>
</evidence>
<dbReference type="Pfam" id="PF02515">
    <property type="entry name" value="CoA_transf_3"/>
    <property type="match status" value="1"/>
</dbReference>